<dbReference type="SUPFAM" id="SSF102114">
    <property type="entry name" value="Radical SAM enzymes"/>
    <property type="match status" value="1"/>
</dbReference>
<protein>
    <recommendedName>
        <fullName evidence="5">Threonylcarbamoyladenosine tRNA methylthiotransferase</fullName>
        <ecNumber evidence="4">2.8.4.5</ecNumber>
    </recommendedName>
    <alternativeName>
        <fullName evidence="13">tRNA-t(6)A37 methylthiotransferase</fullName>
    </alternativeName>
</protein>
<dbReference type="SFLD" id="SFLDG01082">
    <property type="entry name" value="B12-binding_domain_containing"/>
    <property type="match status" value="1"/>
</dbReference>
<dbReference type="InterPro" id="IPR038135">
    <property type="entry name" value="Methylthiotransferase_N_sf"/>
</dbReference>
<evidence type="ECO:0000259" key="17">
    <source>
        <dbReference type="PROSITE" id="PS51449"/>
    </source>
</evidence>
<evidence type="ECO:0000256" key="9">
    <source>
        <dbReference type="ARBA" id="ARBA00022694"/>
    </source>
</evidence>
<dbReference type="SFLD" id="SFLDS00029">
    <property type="entry name" value="Radical_SAM"/>
    <property type="match status" value="1"/>
</dbReference>
<keyword evidence="10" id="KW-0479">Metal-binding</keyword>
<evidence type="ECO:0000256" key="3">
    <source>
        <dbReference type="ARBA" id="ARBA00008616"/>
    </source>
</evidence>
<keyword evidence="8" id="KW-0949">S-adenosyl-L-methionine</keyword>
<dbReference type="VEuPathDB" id="ToxoDB:EMWEY_00024690"/>
<dbReference type="OMA" id="RMSIMTD"/>
<dbReference type="InterPro" id="IPR020612">
    <property type="entry name" value="Methylthiotransferase_CS"/>
</dbReference>
<evidence type="ECO:0000256" key="16">
    <source>
        <dbReference type="SAM" id="Phobius"/>
    </source>
</evidence>
<name>U6M6V4_EIMMA</name>
<feature type="transmembrane region" description="Helical" evidence="16">
    <location>
        <begin position="47"/>
        <end position="66"/>
    </location>
</feature>
<dbReference type="SMART" id="SM00729">
    <property type="entry name" value="Elp3"/>
    <property type="match status" value="1"/>
</dbReference>
<dbReference type="InterPro" id="IPR013848">
    <property type="entry name" value="Methylthiotransferase_N"/>
</dbReference>
<reference evidence="19" key="1">
    <citation type="submission" date="2013-10" db="EMBL/GenBank/DDBJ databases">
        <title>Genomic analysis of the causative agents of coccidiosis in chickens.</title>
        <authorList>
            <person name="Reid A.J."/>
            <person name="Blake D."/>
            <person name="Billington K."/>
            <person name="Browne H."/>
            <person name="Dunn M."/>
            <person name="Hung S."/>
            <person name="Kawahara F."/>
            <person name="Miranda-Saavedra D."/>
            <person name="Mourier T."/>
            <person name="Nagra H."/>
            <person name="Otto T.D."/>
            <person name="Rawlings N."/>
            <person name="Sanchez A."/>
            <person name="Sanders M."/>
            <person name="Subramaniam C."/>
            <person name="Tay Y."/>
            <person name="Dear P."/>
            <person name="Doerig C."/>
            <person name="Gruber A."/>
            <person name="Parkinson J."/>
            <person name="Shirley M."/>
            <person name="Wan K.L."/>
            <person name="Berriman M."/>
            <person name="Tomley F."/>
            <person name="Pain A."/>
        </authorList>
    </citation>
    <scope>NUCLEOTIDE SEQUENCE [LARGE SCALE GENOMIC DNA]</scope>
    <source>
        <strain evidence="19">Weybridge</strain>
    </source>
</reference>
<evidence type="ECO:0000256" key="14">
    <source>
        <dbReference type="ARBA" id="ARBA00051661"/>
    </source>
</evidence>
<gene>
    <name evidence="19" type="ORF">EMWEY_00024690</name>
</gene>
<dbReference type="PROSITE" id="PS01278">
    <property type="entry name" value="MTTASE_RADICAL"/>
    <property type="match status" value="1"/>
</dbReference>
<keyword evidence="16" id="KW-0812">Transmembrane</keyword>
<evidence type="ECO:0000313" key="19">
    <source>
        <dbReference type="EMBL" id="CDJ59751.1"/>
    </source>
</evidence>
<dbReference type="GO" id="GO:0005783">
    <property type="term" value="C:endoplasmic reticulum"/>
    <property type="evidence" value="ECO:0007669"/>
    <property type="project" value="TreeGrafter"/>
</dbReference>
<evidence type="ECO:0000256" key="7">
    <source>
        <dbReference type="ARBA" id="ARBA00022679"/>
    </source>
</evidence>
<evidence type="ECO:0000259" key="18">
    <source>
        <dbReference type="PROSITE" id="PS51918"/>
    </source>
</evidence>
<evidence type="ECO:0000256" key="5">
    <source>
        <dbReference type="ARBA" id="ARBA00018810"/>
    </source>
</evidence>
<dbReference type="PANTHER" id="PTHR11918">
    <property type="entry name" value="RADICAL SAM PROTEINS"/>
    <property type="match status" value="1"/>
</dbReference>
<dbReference type="Pfam" id="PF04055">
    <property type="entry name" value="Radical_SAM"/>
    <property type="match status" value="1"/>
</dbReference>
<accession>U6M6V4</accession>
<keyword evidence="11" id="KW-0408">Iron</keyword>
<evidence type="ECO:0000256" key="10">
    <source>
        <dbReference type="ARBA" id="ARBA00022723"/>
    </source>
</evidence>
<evidence type="ECO:0000256" key="12">
    <source>
        <dbReference type="ARBA" id="ARBA00023014"/>
    </source>
</evidence>
<comment type="similarity">
    <text evidence="3">Belongs to the methylthiotransferase family. CDKAL1 subfamily.</text>
</comment>
<feature type="transmembrane region" description="Helical" evidence="16">
    <location>
        <begin position="20"/>
        <end position="40"/>
    </location>
</feature>
<evidence type="ECO:0000256" key="8">
    <source>
        <dbReference type="ARBA" id="ARBA00022691"/>
    </source>
</evidence>
<reference evidence="19" key="2">
    <citation type="submission" date="2013-10" db="EMBL/GenBank/DDBJ databases">
        <authorList>
            <person name="Aslett M."/>
        </authorList>
    </citation>
    <scope>NUCLEOTIDE SEQUENCE [LARGE SCALE GENOMIC DNA]</scope>
    <source>
        <strain evidence="19">Weybridge</strain>
    </source>
</reference>
<evidence type="ECO:0000256" key="13">
    <source>
        <dbReference type="ARBA" id="ARBA00031213"/>
    </source>
</evidence>
<dbReference type="InterPro" id="IPR006466">
    <property type="entry name" value="MiaB-like_arc_euk"/>
</dbReference>
<evidence type="ECO:0000256" key="2">
    <source>
        <dbReference type="ARBA" id="ARBA00002399"/>
    </source>
</evidence>
<dbReference type="InterPro" id="IPR058240">
    <property type="entry name" value="rSAM_sf"/>
</dbReference>
<dbReference type="Gene3D" id="3.80.30.20">
    <property type="entry name" value="tm_1862 like domain"/>
    <property type="match status" value="1"/>
</dbReference>
<dbReference type="Gene3D" id="3.40.50.12160">
    <property type="entry name" value="Methylthiotransferase, N-terminal domain"/>
    <property type="match status" value="1"/>
</dbReference>
<dbReference type="InterPro" id="IPR023404">
    <property type="entry name" value="rSAM_horseshoe"/>
</dbReference>
<feature type="domain" description="Radical SAM core" evidence="18">
    <location>
        <begin position="424"/>
        <end position="656"/>
    </location>
</feature>
<organism evidence="19 20">
    <name type="scientific">Eimeria maxima</name>
    <name type="common">Coccidian parasite</name>
    <dbReference type="NCBI Taxonomy" id="5804"/>
    <lineage>
        <taxon>Eukaryota</taxon>
        <taxon>Sar</taxon>
        <taxon>Alveolata</taxon>
        <taxon>Apicomplexa</taxon>
        <taxon>Conoidasida</taxon>
        <taxon>Coccidia</taxon>
        <taxon>Eucoccidiorida</taxon>
        <taxon>Eimeriorina</taxon>
        <taxon>Eimeriidae</taxon>
        <taxon>Eimeria</taxon>
    </lineage>
</organism>
<keyword evidence="16" id="KW-1133">Transmembrane helix</keyword>
<keyword evidence="12" id="KW-0411">Iron-sulfur</keyword>
<dbReference type="NCBIfam" id="TIGR01578">
    <property type="entry name" value="MiaB-like-B"/>
    <property type="match status" value="1"/>
</dbReference>
<feature type="region of interest" description="Disordered" evidence="15">
    <location>
        <begin position="297"/>
        <end position="344"/>
    </location>
</feature>
<dbReference type="AlphaFoldDB" id="U6M6V4"/>
<keyword evidence="6" id="KW-0004">4Fe-4S</keyword>
<dbReference type="Pfam" id="PF00919">
    <property type="entry name" value="UPF0004"/>
    <property type="match status" value="1"/>
</dbReference>
<dbReference type="Proteomes" id="UP000030763">
    <property type="component" value="Unassembled WGS sequence"/>
</dbReference>
<evidence type="ECO:0000256" key="1">
    <source>
        <dbReference type="ARBA" id="ARBA00001966"/>
    </source>
</evidence>
<dbReference type="GO" id="GO:0035598">
    <property type="term" value="F:tRNA (N(6)-L-threonylcarbamoyladenosine(37)-C(2))-methylthiotransferase activity"/>
    <property type="evidence" value="ECO:0007669"/>
    <property type="project" value="UniProtKB-EC"/>
</dbReference>
<dbReference type="PROSITE" id="PS51449">
    <property type="entry name" value="MTTASE_N"/>
    <property type="match status" value="1"/>
</dbReference>
<dbReference type="GO" id="GO:0051539">
    <property type="term" value="F:4 iron, 4 sulfur cluster binding"/>
    <property type="evidence" value="ECO:0007669"/>
    <property type="project" value="UniProtKB-KW"/>
</dbReference>
<dbReference type="PROSITE" id="PS51918">
    <property type="entry name" value="RADICAL_SAM"/>
    <property type="match status" value="1"/>
</dbReference>
<feature type="domain" description="MTTase N-terminal" evidence="17">
    <location>
        <begin position="211"/>
        <end position="403"/>
    </location>
</feature>
<dbReference type="OrthoDB" id="1730074at2759"/>
<comment type="catalytic activity">
    <reaction evidence="14">
        <text>N(6)-L-threonylcarbamoyladenosine(37) in tRNA + (sulfur carrier)-SH + AH2 + 2 S-adenosyl-L-methionine = 2-methylsulfanyl-N(6)-L-threonylcarbamoyladenosine(37) in tRNA + (sulfur carrier)-H + 5'-deoxyadenosine + L-methionine + A + S-adenosyl-L-homocysteine + 2 H(+)</text>
        <dbReference type="Rhea" id="RHEA:37075"/>
        <dbReference type="Rhea" id="RHEA-COMP:10163"/>
        <dbReference type="Rhea" id="RHEA-COMP:11092"/>
        <dbReference type="Rhea" id="RHEA-COMP:14737"/>
        <dbReference type="Rhea" id="RHEA-COMP:14739"/>
        <dbReference type="ChEBI" id="CHEBI:13193"/>
        <dbReference type="ChEBI" id="CHEBI:15378"/>
        <dbReference type="ChEBI" id="CHEBI:17319"/>
        <dbReference type="ChEBI" id="CHEBI:17499"/>
        <dbReference type="ChEBI" id="CHEBI:29917"/>
        <dbReference type="ChEBI" id="CHEBI:57844"/>
        <dbReference type="ChEBI" id="CHEBI:57856"/>
        <dbReference type="ChEBI" id="CHEBI:59789"/>
        <dbReference type="ChEBI" id="CHEBI:64428"/>
        <dbReference type="ChEBI" id="CHEBI:74418"/>
        <dbReference type="ChEBI" id="CHEBI:74420"/>
        <dbReference type="EC" id="2.8.4.5"/>
    </reaction>
</comment>
<dbReference type="PANTHER" id="PTHR11918:SF45">
    <property type="entry name" value="THREONYLCARBAMOYLADENOSINE TRNA METHYLTHIOTRANSFERASE"/>
    <property type="match status" value="1"/>
</dbReference>
<keyword evidence="16" id="KW-0472">Membrane</keyword>
<evidence type="ECO:0000256" key="15">
    <source>
        <dbReference type="SAM" id="MobiDB-lite"/>
    </source>
</evidence>
<dbReference type="RefSeq" id="XP_013336396.1">
    <property type="nucleotide sequence ID" value="XM_013480942.1"/>
</dbReference>
<proteinExistence type="inferred from homology"/>
<dbReference type="EMBL" id="HG720792">
    <property type="protein sequence ID" value="CDJ59751.1"/>
    <property type="molecule type" value="Genomic_DNA"/>
</dbReference>
<keyword evidence="9" id="KW-0819">tRNA processing</keyword>
<dbReference type="GO" id="GO:0046872">
    <property type="term" value="F:metal ion binding"/>
    <property type="evidence" value="ECO:0007669"/>
    <property type="project" value="UniProtKB-KW"/>
</dbReference>
<dbReference type="EC" id="2.8.4.5" evidence="4"/>
<evidence type="ECO:0000256" key="6">
    <source>
        <dbReference type="ARBA" id="ARBA00022485"/>
    </source>
</evidence>
<evidence type="ECO:0000256" key="4">
    <source>
        <dbReference type="ARBA" id="ARBA00013273"/>
    </source>
</evidence>
<keyword evidence="7" id="KW-0808">Transferase</keyword>
<comment type="function">
    <text evidence="2">Catalyzes the methylthiolation of N6-threonylcarbamoyladenosine (t(6)A), leading to the formation of 2-methylthio-N6-threonylcarbamoyladenosine (ms(2)t(6)A) at position 37 in tRNAs that read codons beginning with adenine.</text>
</comment>
<evidence type="ECO:0000313" key="20">
    <source>
        <dbReference type="Proteomes" id="UP000030763"/>
    </source>
</evidence>
<sequence>MPSPSDHPQGSFPPKWEHALPTAVATVAVVAGTTAALQLAGRLRGGASLAAVEVGAAFACAAYLTWRYFRDVSSLAATTELQSAPTPPKKVAQNNLDESESCCGGAWGCTCSSDAAVVTEEQEEEGEADLEDLQGSDDEFKKAARAANLSTYLQPKASRQRALSQLSKEDGERGEVELSGTAALSAAGAAAAAPPAGATPNYEGTFLPGRSKIYFKTFGCSHNVSDSEYMQGLLHASGYRFVETMDEADICVVNSCTVKSPSEFALYSVIRAALGQAPACSNTASAAAAGAEGAGKKRQAALPSPSELAAGDSATTEDELQSCSPPGQQEEEEEQQQQQQQQLRRKIPCVVTGCVPGAARSDRRGKGPAGAAVPWQEALLEQCSIVGVSAFGRIVEVVEEALQGRIVRLTGGKGLPPLDLPKIRRNRLIEIVPISTGCLGNCTYCKTKHARGDLGSYPEEAIEARVRSAIKQGATQIWLTSEDTGAYGLDIGSSLTQLLRRLLQRPLPEEVMLRVGMGNPPFLLGQLAAATDILGHPNVFEFLHLPVQSGSNSVLSRMKRDYTVEQFRQVVDACLQAHPRMSIMTDIICGFPGETEEDHLETLRLLTDYRFPAVNISQFYPRPNTPAAAMKQLNSQVVKRRSREATQLFESYTCYDWMVGTVQKVWFSSHSDRSEHTVGHTKQYVKILVDRDEALLGKVAFVRVISASKWHCMGALCGPPDA</sequence>
<dbReference type="InterPro" id="IPR006638">
    <property type="entry name" value="Elp3/MiaA/NifB-like_rSAM"/>
</dbReference>
<dbReference type="GeneID" id="25336455"/>
<keyword evidence="20" id="KW-1185">Reference proteome</keyword>
<dbReference type="FunFam" id="3.80.30.20:FF:000002">
    <property type="entry name" value="threonylcarbamoyladenosine tRNA methylthiotransferase isoform X2"/>
    <property type="match status" value="1"/>
</dbReference>
<comment type="cofactor">
    <cofactor evidence="1">
        <name>[4Fe-4S] cluster</name>
        <dbReference type="ChEBI" id="CHEBI:49883"/>
    </cofactor>
</comment>
<dbReference type="InterPro" id="IPR007197">
    <property type="entry name" value="rSAM"/>
</dbReference>
<evidence type="ECO:0000256" key="11">
    <source>
        <dbReference type="ARBA" id="ARBA00023004"/>
    </source>
</evidence>